<dbReference type="AlphaFoldDB" id="A0A9W6YK14"/>
<keyword evidence="3" id="KW-1185">Reference proteome</keyword>
<feature type="region of interest" description="Disordered" evidence="1">
    <location>
        <begin position="18"/>
        <end position="56"/>
    </location>
</feature>
<proteinExistence type="predicted"/>
<dbReference type="OrthoDB" id="299616at2759"/>
<sequence>MSIGRIIKLTKFSLPSERKKPNRAYSISQPSSVNKPGMKRSTSFSGPKSASSSPTVSTADVLANLMGGSYQTEAATAAIDGDGALPHSITENYESWSAALGAKLRHL</sequence>
<evidence type="ECO:0000313" key="2">
    <source>
        <dbReference type="EMBL" id="GMF65357.1"/>
    </source>
</evidence>
<accession>A0A9W6YK14</accession>
<gene>
    <name evidence="2" type="ORF">Plil01_001803600</name>
</gene>
<protein>
    <submittedName>
        <fullName evidence="2">Unnamed protein product</fullName>
    </submittedName>
</protein>
<name>A0A9W6YK14_9STRA</name>
<evidence type="ECO:0000256" key="1">
    <source>
        <dbReference type="SAM" id="MobiDB-lite"/>
    </source>
</evidence>
<comment type="caution">
    <text evidence="2">The sequence shown here is derived from an EMBL/GenBank/DDBJ whole genome shotgun (WGS) entry which is preliminary data.</text>
</comment>
<dbReference type="Proteomes" id="UP001165083">
    <property type="component" value="Unassembled WGS sequence"/>
</dbReference>
<feature type="compositionally biased region" description="Polar residues" evidence="1">
    <location>
        <begin position="25"/>
        <end position="34"/>
    </location>
</feature>
<feature type="compositionally biased region" description="Low complexity" evidence="1">
    <location>
        <begin position="41"/>
        <end position="56"/>
    </location>
</feature>
<evidence type="ECO:0000313" key="3">
    <source>
        <dbReference type="Proteomes" id="UP001165083"/>
    </source>
</evidence>
<organism evidence="2 3">
    <name type="scientific">Phytophthora lilii</name>
    <dbReference type="NCBI Taxonomy" id="2077276"/>
    <lineage>
        <taxon>Eukaryota</taxon>
        <taxon>Sar</taxon>
        <taxon>Stramenopiles</taxon>
        <taxon>Oomycota</taxon>
        <taxon>Peronosporomycetes</taxon>
        <taxon>Peronosporales</taxon>
        <taxon>Peronosporaceae</taxon>
        <taxon>Phytophthora</taxon>
    </lineage>
</organism>
<dbReference type="EMBL" id="BSXW01012462">
    <property type="protein sequence ID" value="GMF65357.1"/>
    <property type="molecule type" value="Genomic_DNA"/>
</dbReference>
<reference evidence="2" key="1">
    <citation type="submission" date="2023-04" db="EMBL/GenBank/DDBJ databases">
        <title>Phytophthora lilii NBRC 32176.</title>
        <authorList>
            <person name="Ichikawa N."/>
            <person name="Sato H."/>
            <person name="Tonouchi N."/>
        </authorList>
    </citation>
    <scope>NUCLEOTIDE SEQUENCE</scope>
    <source>
        <strain evidence="2">NBRC 32176</strain>
    </source>
</reference>